<reference evidence="11" key="1">
    <citation type="submission" date="2017-02" db="EMBL/GenBank/DDBJ databases">
        <authorList>
            <person name="Varghese N."/>
            <person name="Submissions S."/>
        </authorList>
    </citation>
    <scope>NUCLEOTIDE SEQUENCE [LARGE SCALE GENOMIC DNA]</scope>
    <source>
        <strain evidence="11">DSM 19608</strain>
    </source>
</reference>
<dbReference type="GO" id="GO:0052621">
    <property type="term" value="F:diguanylate cyclase activity"/>
    <property type="evidence" value="ECO:0007669"/>
    <property type="project" value="UniProtKB-EC"/>
</dbReference>
<protein>
    <recommendedName>
        <fullName evidence="2">diguanylate cyclase</fullName>
        <ecNumber evidence="2">2.7.7.65</ecNumber>
    </recommendedName>
</protein>
<dbReference type="InterPro" id="IPR000160">
    <property type="entry name" value="GGDEF_dom"/>
</dbReference>
<dbReference type="Pfam" id="PF00990">
    <property type="entry name" value="GGDEF"/>
    <property type="match status" value="1"/>
</dbReference>
<dbReference type="InterPro" id="IPR006189">
    <property type="entry name" value="CHASE_dom"/>
</dbReference>
<dbReference type="Gene3D" id="3.30.70.270">
    <property type="match status" value="1"/>
</dbReference>
<dbReference type="PROSITE" id="PS50839">
    <property type="entry name" value="CHASE"/>
    <property type="match status" value="1"/>
</dbReference>
<evidence type="ECO:0000256" key="7">
    <source>
        <dbReference type="SAM" id="Phobius"/>
    </source>
</evidence>
<proteinExistence type="predicted"/>
<keyword evidence="3 7" id="KW-0812">Transmembrane</keyword>
<dbReference type="GO" id="GO:0007165">
    <property type="term" value="P:signal transduction"/>
    <property type="evidence" value="ECO:0007669"/>
    <property type="project" value="UniProtKB-ARBA"/>
</dbReference>
<feature type="transmembrane region" description="Helical" evidence="7">
    <location>
        <begin position="12"/>
        <end position="31"/>
    </location>
</feature>
<dbReference type="CDD" id="cd01949">
    <property type="entry name" value="GGDEF"/>
    <property type="match status" value="1"/>
</dbReference>
<accession>A0A1T4RI81</accession>
<dbReference type="InterPro" id="IPR043128">
    <property type="entry name" value="Rev_trsase/Diguanyl_cyclase"/>
</dbReference>
<dbReference type="SMART" id="SM00267">
    <property type="entry name" value="GGDEF"/>
    <property type="match status" value="1"/>
</dbReference>
<dbReference type="GO" id="GO:0043709">
    <property type="term" value="P:cell adhesion involved in single-species biofilm formation"/>
    <property type="evidence" value="ECO:0007669"/>
    <property type="project" value="TreeGrafter"/>
</dbReference>
<dbReference type="GO" id="GO:0005886">
    <property type="term" value="C:plasma membrane"/>
    <property type="evidence" value="ECO:0007669"/>
    <property type="project" value="TreeGrafter"/>
</dbReference>
<dbReference type="PANTHER" id="PTHR45138:SF9">
    <property type="entry name" value="DIGUANYLATE CYCLASE DGCM-RELATED"/>
    <property type="match status" value="1"/>
</dbReference>
<dbReference type="PROSITE" id="PS50887">
    <property type="entry name" value="GGDEF"/>
    <property type="match status" value="1"/>
</dbReference>
<evidence type="ECO:0000256" key="1">
    <source>
        <dbReference type="ARBA" id="ARBA00004370"/>
    </source>
</evidence>
<dbReference type="SUPFAM" id="SSF55073">
    <property type="entry name" value="Nucleotide cyclase"/>
    <property type="match status" value="1"/>
</dbReference>
<evidence type="ECO:0000259" key="8">
    <source>
        <dbReference type="PROSITE" id="PS50839"/>
    </source>
</evidence>
<dbReference type="Pfam" id="PF03924">
    <property type="entry name" value="CHASE"/>
    <property type="match status" value="1"/>
</dbReference>
<dbReference type="STRING" id="1123491.SAMN02745782_02639"/>
<sequence length="505" mass="58256">MPDTIKKRLPLLVMLANLVVTGFIVSIAYFVQQSYSSVLFNNLATRQTLLIQQYIDNDIHLIGSSANFMRSTSLQGQENFHFFAEKILQDSESLIGLQWLRRVDKKDYPAYVDMMRIRYPNFYLYTQMDNNVILPGYHLNDRPMYVVDNIYPHTATNRSLLGFYSSHPRFQKILSMILISKQPGVSDKIRLLKDDQREFSTHDGLLIYYPVFDLQNETLSGMVVGVIRLSTYVKRLIKATVSSELFMMRVIDKGLDNDTDSLLYSSPNWRDEGRMKVSRVINLPNRQWVVEFHLPEALTSNDRWVLFGLGSGGVIISLLLGVVTLLLTREKAVLNEMLEKRTAELKFLVEHDSLTGIYNRRAFNRLFPLYIRDKKAFSLVSFDIDYFKQINDNYSHLAGDKILLDVVQVVKTHLNIKDVFVRTGGDEFVILCSITDNVSLYEYLEQLRQLIEKSQFEYNGHEITLSLSIGAVVNNAYTEQELLQKVDAQVYKSKARGRNSVSIEE</sequence>
<feature type="transmembrane region" description="Helical" evidence="7">
    <location>
        <begin position="304"/>
        <end position="327"/>
    </location>
</feature>
<dbReference type="Gene3D" id="3.30.450.350">
    <property type="entry name" value="CHASE domain"/>
    <property type="match status" value="1"/>
</dbReference>
<dbReference type="Proteomes" id="UP000190834">
    <property type="component" value="Unassembled WGS sequence"/>
</dbReference>
<keyword evidence="5 7" id="KW-0472">Membrane</keyword>
<organism evidence="10 11">
    <name type="scientific">Vibrio cincinnatiensis DSM 19608</name>
    <dbReference type="NCBI Taxonomy" id="1123491"/>
    <lineage>
        <taxon>Bacteria</taxon>
        <taxon>Pseudomonadati</taxon>
        <taxon>Pseudomonadota</taxon>
        <taxon>Gammaproteobacteria</taxon>
        <taxon>Vibrionales</taxon>
        <taxon>Vibrionaceae</taxon>
        <taxon>Vibrio</taxon>
    </lineage>
</organism>
<feature type="domain" description="CHASE" evidence="8">
    <location>
        <begin position="71"/>
        <end position="291"/>
    </location>
</feature>
<dbReference type="AlphaFoldDB" id="A0A1T4RI81"/>
<evidence type="ECO:0000256" key="4">
    <source>
        <dbReference type="ARBA" id="ARBA00022989"/>
    </source>
</evidence>
<dbReference type="InterPro" id="IPR050469">
    <property type="entry name" value="Diguanylate_Cyclase"/>
</dbReference>
<dbReference type="EC" id="2.7.7.65" evidence="2"/>
<dbReference type="PANTHER" id="PTHR45138">
    <property type="entry name" value="REGULATORY COMPONENTS OF SENSORY TRANSDUCTION SYSTEM"/>
    <property type="match status" value="1"/>
</dbReference>
<dbReference type="InterPro" id="IPR042240">
    <property type="entry name" value="CHASE_sf"/>
</dbReference>
<dbReference type="SMART" id="SM01079">
    <property type="entry name" value="CHASE"/>
    <property type="match status" value="1"/>
</dbReference>
<evidence type="ECO:0000313" key="11">
    <source>
        <dbReference type="Proteomes" id="UP000190834"/>
    </source>
</evidence>
<evidence type="ECO:0000259" key="9">
    <source>
        <dbReference type="PROSITE" id="PS50887"/>
    </source>
</evidence>
<evidence type="ECO:0000256" key="2">
    <source>
        <dbReference type="ARBA" id="ARBA00012528"/>
    </source>
</evidence>
<dbReference type="EMBL" id="FUXB01000014">
    <property type="protein sequence ID" value="SKA15663.1"/>
    <property type="molecule type" value="Genomic_DNA"/>
</dbReference>
<evidence type="ECO:0000256" key="6">
    <source>
        <dbReference type="ARBA" id="ARBA00034247"/>
    </source>
</evidence>
<dbReference type="RefSeq" id="WP_078926996.1">
    <property type="nucleotide sequence ID" value="NZ_FUXB01000014.1"/>
</dbReference>
<dbReference type="NCBIfam" id="TIGR00254">
    <property type="entry name" value="GGDEF"/>
    <property type="match status" value="1"/>
</dbReference>
<dbReference type="GeneID" id="70583501"/>
<dbReference type="GO" id="GO:1902201">
    <property type="term" value="P:negative regulation of bacterial-type flagellum-dependent cell motility"/>
    <property type="evidence" value="ECO:0007669"/>
    <property type="project" value="TreeGrafter"/>
</dbReference>
<evidence type="ECO:0000256" key="5">
    <source>
        <dbReference type="ARBA" id="ARBA00023136"/>
    </source>
</evidence>
<evidence type="ECO:0000313" key="10">
    <source>
        <dbReference type="EMBL" id="SKA15663.1"/>
    </source>
</evidence>
<dbReference type="InterPro" id="IPR029787">
    <property type="entry name" value="Nucleotide_cyclase"/>
</dbReference>
<comment type="subcellular location">
    <subcellularLocation>
        <location evidence="1">Membrane</location>
    </subcellularLocation>
</comment>
<feature type="domain" description="GGDEF" evidence="9">
    <location>
        <begin position="375"/>
        <end position="505"/>
    </location>
</feature>
<comment type="catalytic activity">
    <reaction evidence="6">
        <text>2 GTP = 3',3'-c-di-GMP + 2 diphosphate</text>
        <dbReference type="Rhea" id="RHEA:24898"/>
        <dbReference type="ChEBI" id="CHEBI:33019"/>
        <dbReference type="ChEBI" id="CHEBI:37565"/>
        <dbReference type="ChEBI" id="CHEBI:58805"/>
        <dbReference type="EC" id="2.7.7.65"/>
    </reaction>
</comment>
<keyword evidence="4 7" id="KW-1133">Transmembrane helix</keyword>
<name>A0A1T4RI81_VIBCI</name>
<keyword evidence="11" id="KW-1185">Reference proteome</keyword>
<dbReference type="OrthoDB" id="6572677at2"/>
<evidence type="ECO:0000256" key="3">
    <source>
        <dbReference type="ARBA" id="ARBA00022692"/>
    </source>
</evidence>
<gene>
    <name evidence="10" type="ORF">SAMN02745782_02639</name>
</gene>